<keyword evidence="2" id="KW-1185">Reference proteome</keyword>
<dbReference type="PATRIC" id="fig|405446.3.peg.3696"/>
<dbReference type="OrthoDB" id="9794206at2"/>
<reference evidence="1 2" key="1">
    <citation type="submission" date="2015-05" db="EMBL/GenBank/DDBJ databases">
        <title>Genome sequencing and analysis of members of genus Stenotrophomonas.</title>
        <authorList>
            <person name="Patil P.P."/>
            <person name="Midha S."/>
            <person name="Patil P.B."/>
        </authorList>
    </citation>
    <scope>NUCLEOTIDE SEQUENCE [LARGE SCALE GENOMIC DNA]</scope>
    <source>
        <strain evidence="1 2">DSM 18941</strain>
    </source>
</reference>
<dbReference type="InterPro" id="IPR007833">
    <property type="entry name" value="Capsule_polysaccharide_synth"/>
</dbReference>
<comment type="caution">
    <text evidence="1">The sequence shown here is derived from an EMBL/GenBank/DDBJ whole genome shotgun (WGS) entry which is preliminary data.</text>
</comment>
<organism evidence="1 2">
    <name type="scientific">Stenotrophomonas terrae</name>
    <dbReference type="NCBI Taxonomy" id="405446"/>
    <lineage>
        <taxon>Bacteria</taxon>
        <taxon>Pseudomonadati</taxon>
        <taxon>Pseudomonadota</taxon>
        <taxon>Gammaproteobacteria</taxon>
        <taxon>Lysobacterales</taxon>
        <taxon>Lysobacteraceae</taxon>
        <taxon>Stenotrophomonas</taxon>
    </lineage>
</organism>
<dbReference type="GO" id="GO:0000271">
    <property type="term" value="P:polysaccharide biosynthetic process"/>
    <property type="evidence" value="ECO:0007669"/>
    <property type="project" value="InterPro"/>
</dbReference>
<dbReference type="RefSeq" id="WP_057630637.1">
    <property type="nucleotide sequence ID" value="NZ_LDJJ01000086.1"/>
</dbReference>
<sequence length="404" mass="45377">MHSIYLVDYRNAGHFFQRLIAADPTRTHHIISTVHSVRAQEGSRTGLTHIHLLSARSGRKKFDLSRTRERALGCMPQRRCLNLFRSVEQAIADSIKQYAATADETTIFVWNGATVMGEAARQFQQDSGCHVVFMEISNLPGKIFADPKGTNAQALLFSEPSLLNRFQGDLDAYPQWRDSFIQQRKHLHAPPQATTARQLGIQHVTDAVHALLFGYRHFSWAAALDKIGSQFRSCFQSRRQRRPVSIPTGNYVFFPMQVSSDTQLLLNSKLNNIQALEKISSECPTRIVIKPHPAEIDTRYIGAAIAEAKLEDRVEISDCNTTKLIEGADSVYTINSTVGLEAKILGKTTCFLAKSIYAQIDQSMLPNYVMSYLLDVDFFDSGNAPIPLQIVEQLHTRARLRATN</sequence>
<proteinExistence type="predicted"/>
<protein>
    <recommendedName>
        <fullName evidence="3">Capsular biosynthesis protein</fullName>
    </recommendedName>
</protein>
<evidence type="ECO:0008006" key="3">
    <source>
        <dbReference type="Google" id="ProtNLM"/>
    </source>
</evidence>
<dbReference type="Pfam" id="PF05159">
    <property type="entry name" value="Capsule_synth"/>
    <property type="match status" value="1"/>
</dbReference>
<evidence type="ECO:0000313" key="2">
    <source>
        <dbReference type="Proteomes" id="UP000051863"/>
    </source>
</evidence>
<evidence type="ECO:0000313" key="1">
    <source>
        <dbReference type="EMBL" id="KRG62249.1"/>
    </source>
</evidence>
<dbReference type="AlphaFoldDB" id="A0A0R0BXK8"/>
<accession>A0A0R0BXK8</accession>
<dbReference type="GO" id="GO:0015774">
    <property type="term" value="P:polysaccharide transport"/>
    <property type="evidence" value="ECO:0007669"/>
    <property type="project" value="InterPro"/>
</dbReference>
<name>A0A0R0BXK8_9GAMM</name>
<dbReference type="Proteomes" id="UP000051863">
    <property type="component" value="Unassembled WGS sequence"/>
</dbReference>
<dbReference type="EMBL" id="LDJJ01000086">
    <property type="protein sequence ID" value="KRG62249.1"/>
    <property type="molecule type" value="Genomic_DNA"/>
</dbReference>
<gene>
    <name evidence="1" type="ORF">ABB27_18370</name>
</gene>